<sequence>MLPLCGCGYWNGLYVKGVQKFTCAINECGEKIVDKETSFPLYPSLRFGSPGIWAAFGIDTGAIETLIEHFLGLRDFRLRGGSAVLLTAITGTVGMGGLTTGIKPKIVARSKSKPFDLAAIVG</sequence>
<evidence type="ECO:0000313" key="1">
    <source>
        <dbReference type="EnsemblMetazoa" id="GBRI012773-PA"/>
    </source>
</evidence>
<dbReference type="VEuPathDB" id="VectorBase:GBRI012773"/>
<reference evidence="1" key="2">
    <citation type="submission" date="2020-05" db="UniProtKB">
        <authorList>
            <consortium name="EnsemblMetazoa"/>
        </authorList>
    </citation>
    <scope>IDENTIFICATION</scope>
    <source>
        <strain evidence="1">IAEA</strain>
    </source>
</reference>
<dbReference type="Proteomes" id="UP000091820">
    <property type="component" value="Unassembled WGS sequence"/>
</dbReference>
<evidence type="ECO:0000313" key="2">
    <source>
        <dbReference type="Proteomes" id="UP000091820"/>
    </source>
</evidence>
<keyword evidence="2" id="KW-1185">Reference proteome</keyword>
<dbReference type="EnsemblMetazoa" id="GBRI012773-RA">
    <property type="protein sequence ID" value="GBRI012773-PA"/>
    <property type="gene ID" value="GBRI012773"/>
</dbReference>
<name>A0A1A9WB11_9MUSC</name>
<dbReference type="AlphaFoldDB" id="A0A1A9WB11"/>
<proteinExistence type="predicted"/>
<protein>
    <submittedName>
        <fullName evidence="1">Uncharacterized protein</fullName>
    </submittedName>
</protein>
<accession>A0A1A9WB11</accession>
<organism evidence="1 2">
    <name type="scientific">Glossina brevipalpis</name>
    <dbReference type="NCBI Taxonomy" id="37001"/>
    <lineage>
        <taxon>Eukaryota</taxon>
        <taxon>Metazoa</taxon>
        <taxon>Ecdysozoa</taxon>
        <taxon>Arthropoda</taxon>
        <taxon>Hexapoda</taxon>
        <taxon>Insecta</taxon>
        <taxon>Pterygota</taxon>
        <taxon>Neoptera</taxon>
        <taxon>Endopterygota</taxon>
        <taxon>Diptera</taxon>
        <taxon>Brachycera</taxon>
        <taxon>Muscomorpha</taxon>
        <taxon>Hippoboscoidea</taxon>
        <taxon>Glossinidae</taxon>
        <taxon>Glossina</taxon>
    </lineage>
</organism>
<reference evidence="2" key="1">
    <citation type="submission" date="2014-03" db="EMBL/GenBank/DDBJ databases">
        <authorList>
            <person name="Aksoy S."/>
            <person name="Warren W."/>
            <person name="Wilson R.K."/>
        </authorList>
    </citation>
    <scope>NUCLEOTIDE SEQUENCE [LARGE SCALE GENOMIC DNA]</scope>
    <source>
        <strain evidence="2">IAEA</strain>
    </source>
</reference>